<dbReference type="InterPro" id="IPR029034">
    <property type="entry name" value="Cystine-knot_cytokine"/>
</dbReference>
<feature type="signal peptide" evidence="9">
    <location>
        <begin position="1"/>
        <end position="33"/>
    </location>
</feature>
<evidence type="ECO:0000256" key="4">
    <source>
        <dbReference type="ARBA" id="ARBA00022729"/>
    </source>
</evidence>
<dbReference type="RefSeq" id="XP_054837354.1">
    <property type="nucleotide sequence ID" value="XM_054981379.1"/>
</dbReference>
<evidence type="ECO:0000313" key="11">
    <source>
        <dbReference type="Proteomes" id="UP001190640"/>
    </source>
</evidence>
<dbReference type="Pfam" id="PF00019">
    <property type="entry name" value="TGF_beta"/>
    <property type="match status" value="1"/>
</dbReference>
<feature type="chain" id="PRO_5041721570" evidence="9">
    <location>
        <begin position="34"/>
        <end position="376"/>
    </location>
</feature>
<evidence type="ECO:0000256" key="9">
    <source>
        <dbReference type="SAM" id="SignalP"/>
    </source>
</evidence>
<dbReference type="PROSITE" id="PS00250">
    <property type="entry name" value="TGF_BETA_1"/>
    <property type="match status" value="1"/>
</dbReference>
<dbReference type="CTD" id="9518"/>
<comment type="similarity">
    <text evidence="2 8">Belongs to the TGF-beta family.</text>
</comment>
<dbReference type="InterPro" id="IPR015615">
    <property type="entry name" value="TGF-beta-rel"/>
</dbReference>
<evidence type="ECO:0000256" key="1">
    <source>
        <dbReference type="ARBA" id="ARBA00004613"/>
    </source>
</evidence>
<dbReference type="GeneID" id="129331054"/>
<dbReference type="GO" id="GO:0005615">
    <property type="term" value="C:extracellular space"/>
    <property type="evidence" value="ECO:0007669"/>
    <property type="project" value="TreeGrafter"/>
</dbReference>
<dbReference type="PANTHER" id="PTHR11848">
    <property type="entry name" value="TGF-BETA FAMILY"/>
    <property type="match status" value="1"/>
</dbReference>
<dbReference type="SMART" id="SM00204">
    <property type="entry name" value="TGFB"/>
    <property type="match status" value="1"/>
</dbReference>
<evidence type="ECO:0000313" key="12">
    <source>
        <dbReference type="RefSeq" id="XP_054837354.1"/>
    </source>
</evidence>
<keyword evidence="3" id="KW-0964">Secreted</keyword>
<dbReference type="PANTHER" id="PTHR11848:SF78">
    <property type="entry name" value="GROWTH_DIFFERENTIATION FACTOR 15"/>
    <property type="match status" value="1"/>
</dbReference>
<evidence type="ECO:0000256" key="5">
    <source>
        <dbReference type="ARBA" id="ARBA00023030"/>
    </source>
</evidence>
<keyword evidence="5 8" id="KW-0339">Growth factor</keyword>
<comment type="subcellular location">
    <subcellularLocation>
        <location evidence="1">Secreted</location>
    </subcellularLocation>
</comment>
<dbReference type="Gene3D" id="2.60.120.970">
    <property type="match status" value="1"/>
</dbReference>
<dbReference type="FunFam" id="2.10.90.10:FF:000012">
    <property type="entry name" value="Growth/differentiation factor 9 (Predicted)"/>
    <property type="match status" value="1"/>
</dbReference>
<protein>
    <submittedName>
        <fullName evidence="12">Growth/differentiation factor 15</fullName>
    </submittedName>
</protein>
<feature type="domain" description="TGF-beta family profile" evidence="10">
    <location>
        <begin position="261"/>
        <end position="376"/>
    </location>
</feature>
<dbReference type="AlphaFoldDB" id="A0AA97JI19"/>
<evidence type="ECO:0000256" key="8">
    <source>
        <dbReference type="RuleBase" id="RU000354"/>
    </source>
</evidence>
<dbReference type="InterPro" id="IPR001839">
    <property type="entry name" value="TGF-b_C"/>
</dbReference>
<evidence type="ECO:0000256" key="6">
    <source>
        <dbReference type="ARBA" id="ARBA00023157"/>
    </source>
</evidence>
<evidence type="ECO:0000256" key="3">
    <source>
        <dbReference type="ARBA" id="ARBA00022525"/>
    </source>
</evidence>
<proteinExistence type="inferred from homology"/>
<accession>A0AA97JI19</accession>
<dbReference type="Proteomes" id="UP001190640">
    <property type="component" value="Chromosome 5"/>
</dbReference>
<keyword evidence="4 9" id="KW-0732">Signal</keyword>
<dbReference type="PROSITE" id="PS51362">
    <property type="entry name" value="TGF_BETA_2"/>
    <property type="match status" value="1"/>
</dbReference>
<keyword evidence="11" id="KW-1185">Reference proteome</keyword>
<dbReference type="InterPro" id="IPR017948">
    <property type="entry name" value="TGFb_CS"/>
</dbReference>
<reference evidence="12" key="1">
    <citation type="submission" date="2025-08" db="UniProtKB">
        <authorList>
            <consortium name="RefSeq"/>
        </authorList>
    </citation>
    <scope>IDENTIFICATION</scope>
    <source>
        <tissue evidence="12">Blood</tissue>
    </source>
</reference>
<dbReference type="CDD" id="cd19376">
    <property type="entry name" value="TGF_beta_GDF15"/>
    <property type="match status" value="1"/>
</dbReference>
<evidence type="ECO:0000256" key="2">
    <source>
        <dbReference type="ARBA" id="ARBA00006656"/>
    </source>
</evidence>
<keyword evidence="7" id="KW-0325">Glycoprotein</keyword>
<dbReference type="GO" id="GO:0008083">
    <property type="term" value="F:growth factor activity"/>
    <property type="evidence" value="ECO:0007669"/>
    <property type="project" value="UniProtKB-KW"/>
</dbReference>
<dbReference type="SUPFAM" id="SSF57501">
    <property type="entry name" value="Cystine-knot cytokines"/>
    <property type="match status" value="1"/>
</dbReference>
<dbReference type="KEGG" id="emc:129331054"/>
<sequence length="376" mass="41798">MMPRLQWSTWCLSRDLAVVVAVLLLLLLSGVDPRPHGGHASQLHLEGIKRSILEWLGLDRPPVLREALDQDMLRRSHRVYREMLAQLRMNQTAGPEPPPAEPAPTIHLLRPKLKQVAEGPPKSLEVPGEPHGPLHSLELSRTAALRRDLLVLRAELRLFQQALNHSDIPNANSAGPTHVNIYKLVDGNRWSPRLLASYVLSRTSLTLDLRDAVAHWITSPERRLLLGLEFSTDVTSSLATTTTLEGTKTLSLEVTTQERVRVRKARQLDEECGKADGKCCLRSLKVSFEAIGWSDWVVAPSSYSMKFCEGSCPHNYKPASIHAQIKARVHSLSGETPAPCCVPAAYEPMVIMLIGTEGKLVTKLFQDMIVTRCHCA</sequence>
<name>A0AA97JI19_EUBMA</name>
<evidence type="ECO:0000256" key="7">
    <source>
        <dbReference type="ARBA" id="ARBA00023180"/>
    </source>
</evidence>
<gene>
    <name evidence="12" type="primary">GDF15</name>
</gene>
<keyword evidence="6" id="KW-1015">Disulfide bond</keyword>
<organism evidence="11 12">
    <name type="scientific">Eublepharis macularius</name>
    <name type="common">Leopard gecko</name>
    <name type="synonym">Cyrtodactylus macularius</name>
    <dbReference type="NCBI Taxonomy" id="481883"/>
    <lineage>
        <taxon>Eukaryota</taxon>
        <taxon>Metazoa</taxon>
        <taxon>Chordata</taxon>
        <taxon>Craniata</taxon>
        <taxon>Vertebrata</taxon>
        <taxon>Euteleostomi</taxon>
        <taxon>Lepidosauria</taxon>
        <taxon>Squamata</taxon>
        <taxon>Bifurcata</taxon>
        <taxon>Gekkota</taxon>
        <taxon>Eublepharidae</taxon>
        <taxon>Eublepharinae</taxon>
        <taxon>Eublepharis</taxon>
    </lineage>
</organism>
<dbReference type="GO" id="GO:0005125">
    <property type="term" value="F:cytokine activity"/>
    <property type="evidence" value="ECO:0007669"/>
    <property type="project" value="TreeGrafter"/>
</dbReference>
<dbReference type="Gene3D" id="2.10.90.10">
    <property type="entry name" value="Cystine-knot cytokines"/>
    <property type="match status" value="1"/>
</dbReference>
<evidence type="ECO:0000259" key="10">
    <source>
        <dbReference type="PROSITE" id="PS51362"/>
    </source>
</evidence>